<proteinExistence type="predicted"/>
<reference evidence="1" key="1">
    <citation type="journal article" date="2023" name="DNA Res.">
        <title>Chromosome-level genome assembly of Phrynocephalus forsythii using third-generation DNA sequencing and Hi-C analysis.</title>
        <authorList>
            <person name="Qi Y."/>
            <person name="Zhao W."/>
            <person name="Zhao Y."/>
            <person name="Niu C."/>
            <person name="Cao S."/>
            <person name="Zhang Y."/>
        </authorList>
    </citation>
    <scope>NUCLEOTIDE SEQUENCE</scope>
    <source>
        <tissue evidence="1">Muscle</tissue>
    </source>
</reference>
<name>A0A9Q1AR30_9SAUR</name>
<dbReference type="Proteomes" id="UP001142489">
    <property type="component" value="Unassembled WGS sequence"/>
</dbReference>
<dbReference type="EMBL" id="JAPFRF010000022">
    <property type="protein sequence ID" value="KAJ7305270.1"/>
    <property type="molecule type" value="Genomic_DNA"/>
</dbReference>
<protein>
    <submittedName>
        <fullName evidence="1">Uncharacterized protein</fullName>
    </submittedName>
</protein>
<accession>A0A9Q1AR30</accession>
<keyword evidence="2" id="KW-1185">Reference proteome</keyword>
<evidence type="ECO:0000313" key="1">
    <source>
        <dbReference type="EMBL" id="KAJ7305270.1"/>
    </source>
</evidence>
<dbReference type="AlphaFoldDB" id="A0A9Q1AR30"/>
<comment type="caution">
    <text evidence="1">The sequence shown here is derived from an EMBL/GenBank/DDBJ whole genome shotgun (WGS) entry which is preliminary data.</text>
</comment>
<organism evidence="1 2">
    <name type="scientific">Phrynocephalus forsythii</name>
    <dbReference type="NCBI Taxonomy" id="171643"/>
    <lineage>
        <taxon>Eukaryota</taxon>
        <taxon>Metazoa</taxon>
        <taxon>Chordata</taxon>
        <taxon>Craniata</taxon>
        <taxon>Vertebrata</taxon>
        <taxon>Euteleostomi</taxon>
        <taxon>Lepidosauria</taxon>
        <taxon>Squamata</taxon>
        <taxon>Bifurcata</taxon>
        <taxon>Unidentata</taxon>
        <taxon>Episquamata</taxon>
        <taxon>Toxicofera</taxon>
        <taxon>Iguania</taxon>
        <taxon>Acrodonta</taxon>
        <taxon>Agamidae</taxon>
        <taxon>Agaminae</taxon>
        <taxon>Phrynocephalus</taxon>
    </lineage>
</organism>
<evidence type="ECO:0000313" key="2">
    <source>
        <dbReference type="Proteomes" id="UP001142489"/>
    </source>
</evidence>
<gene>
    <name evidence="1" type="ORF">JRQ81_011185</name>
</gene>
<sequence length="128" mass="13623">MRGEEERAGRWLPRPWLPSLLRALDRGPGAAAACLPPPLCAPAQRKAGFPLMKDLSRRWTASARAPWSPVAETNTSPNTSFTAMALDLISLGHSSPPHIFNLGAAEPLLVSQCKVGFGAQTPEPSGTL</sequence>